<proteinExistence type="predicted"/>
<protein>
    <recommendedName>
        <fullName evidence="2">CN hydrolase domain-containing protein</fullName>
    </recommendedName>
</protein>
<accession>A0A8S9LCG2</accession>
<dbReference type="AlphaFoldDB" id="A0A8S9LCG2"/>
<gene>
    <name evidence="1" type="ORF">F2Q70_00027981</name>
</gene>
<dbReference type="EMBL" id="QGKY02000094">
    <property type="protein sequence ID" value="KAF2603657.1"/>
    <property type="molecule type" value="Genomic_DNA"/>
</dbReference>
<dbReference type="Gene3D" id="3.60.110.10">
    <property type="entry name" value="Carbon-nitrogen hydrolase"/>
    <property type="match status" value="1"/>
</dbReference>
<organism evidence="1">
    <name type="scientific">Brassica cretica</name>
    <name type="common">Mustard</name>
    <dbReference type="NCBI Taxonomy" id="69181"/>
    <lineage>
        <taxon>Eukaryota</taxon>
        <taxon>Viridiplantae</taxon>
        <taxon>Streptophyta</taxon>
        <taxon>Embryophyta</taxon>
        <taxon>Tracheophyta</taxon>
        <taxon>Spermatophyta</taxon>
        <taxon>Magnoliopsida</taxon>
        <taxon>eudicotyledons</taxon>
        <taxon>Gunneridae</taxon>
        <taxon>Pentapetalae</taxon>
        <taxon>rosids</taxon>
        <taxon>malvids</taxon>
        <taxon>Brassicales</taxon>
        <taxon>Brassicaceae</taxon>
        <taxon>Brassiceae</taxon>
        <taxon>Brassica</taxon>
    </lineage>
</organism>
<reference evidence="1" key="1">
    <citation type="submission" date="2019-12" db="EMBL/GenBank/DDBJ databases">
        <title>Genome sequencing and annotation of Brassica cretica.</title>
        <authorList>
            <person name="Studholme D.J."/>
            <person name="Sarris P.F."/>
        </authorList>
    </citation>
    <scope>NUCLEOTIDE SEQUENCE</scope>
    <source>
        <strain evidence="1">PFS-102/07</strain>
        <tissue evidence="1">Leaf</tissue>
    </source>
</reference>
<dbReference type="SUPFAM" id="SSF56317">
    <property type="entry name" value="Carbon-nitrogen hydrolase"/>
    <property type="match status" value="1"/>
</dbReference>
<evidence type="ECO:0008006" key="2">
    <source>
        <dbReference type="Google" id="ProtNLM"/>
    </source>
</evidence>
<name>A0A8S9LCG2_BRACR</name>
<sequence>MEMEGRRREVVVSSLQFTCSDDISSNVASAERLVREAHAKGANIVLIQVSFLAL</sequence>
<comment type="caution">
    <text evidence="1">The sequence shown here is derived from an EMBL/GenBank/DDBJ whole genome shotgun (WGS) entry which is preliminary data.</text>
</comment>
<dbReference type="InterPro" id="IPR036526">
    <property type="entry name" value="C-N_Hydrolase_sf"/>
</dbReference>
<evidence type="ECO:0000313" key="1">
    <source>
        <dbReference type="EMBL" id="KAF2603657.1"/>
    </source>
</evidence>